<name>A0ABW5DBR5_9BACT</name>
<dbReference type="Pfam" id="PF12710">
    <property type="entry name" value="HAD"/>
    <property type="match status" value="1"/>
</dbReference>
<dbReference type="InterPro" id="IPR023214">
    <property type="entry name" value="HAD_sf"/>
</dbReference>
<dbReference type="Gene3D" id="3.40.50.1000">
    <property type="entry name" value="HAD superfamily/HAD-like"/>
    <property type="match status" value="1"/>
</dbReference>
<proteinExistence type="predicted"/>
<reference evidence="2" key="1">
    <citation type="journal article" date="2019" name="Int. J. Syst. Evol. Microbiol.">
        <title>The Global Catalogue of Microorganisms (GCM) 10K type strain sequencing project: providing services to taxonomists for standard genome sequencing and annotation.</title>
        <authorList>
            <consortium name="The Broad Institute Genomics Platform"/>
            <consortium name="The Broad Institute Genome Sequencing Center for Infectious Disease"/>
            <person name="Wu L."/>
            <person name="Ma J."/>
        </authorList>
    </citation>
    <scope>NUCLEOTIDE SEQUENCE [LARGE SCALE GENOMIC DNA]</scope>
    <source>
        <strain evidence="2">CGMCC 4.7106</strain>
    </source>
</reference>
<organism evidence="1 2">
    <name type="scientific">Luteolibacter algae</name>
    <dbReference type="NCBI Taxonomy" id="454151"/>
    <lineage>
        <taxon>Bacteria</taxon>
        <taxon>Pseudomonadati</taxon>
        <taxon>Verrucomicrobiota</taxon>
        <taxon>Verrucomicrobiia</taxon>
        <taxon>Verrucomicrobiales</taxon>
        <taxon>Verrucomicrobiaceae</taxon>
        <taxon>Luteolibacter</taxon>
    </lineage>
</organism>
<evidence type="ECO:0000313" key="1">
    <source>
        <dbReference type="EMBL" id="MFD2257339.1"/>
    </source>
</evidence>
<dbReference type="Gene3D" id="1.20.1440.100">
    <property type="entry name" value="SG protein - dephosphorylation function"/>
    <property type="match status" value="1"/>
</dbReference>
<sequence length="247" mass="27636">MSLPDTPPSGIALFDMDGTLLAWDCQLLFRHHVLRAEPLRLFSVPLFLAFLPFAPLLGTENMKRVFHCFLWKMPPDRLQELSREFALKLFPSIYPELVGALEEHRSAGHLTILSSASPECYAAEVGRLLGFDISLGTVLENDFLFADLTNHKGVNKVTRLHQLLPESYFTEGKLVNSHGYTDSTADLPMLAICDRATVVNPKPPLLALAEKNGWTILQPERPWKSTREKALRILALLLALGKNPAKL</sequence>
<evidence type="ECO:0000313" key="2">
    <source>
        <dbReference type="Proteomes" id="UP001597375"/>
    </source>
</evidence>
<dbReference type="EMBL" id="JBHUIT010000026">
    <property type="protein sequence ID" value="MFD2257339.1"/>
    <property type="molecule type" value="Genomic_DNA"/>
</dbReference>
<dbReference type="PROSITE" id="PS01228">
    <property type="entry name" value="COF_1"/>
    <property type="match status" value="1"/>
</dbReference>
<protein>
    <submittedName>
        <fullName evidence="1">HAD family hydrolase</fullName>
    </submittedName>
</protein>
<accession>A0ABW5DBR5</accession>
<dbReference type="GO" id="GO:0016787">
    <property type="term" value="F:hydrolase activity"/>
    <property type="evidence" value="ECO:0007669"/>
    <property type="project" value="UniProtKB-KW"/>
</dbReference>
<keyword evidence="2" id="KW-1185">Reference proteome</keyword>
<keyword evidence="1" id="KW-0378">Hydrolase</keyword>
<dbReference type="SUPFAM" id="SSF56784">
    <property type="entry name" value="HAD-like"/>
    <property type="match status" value="1"/>
</dbReference>
<dbReference type="InterPro" id="IPR036412">
    <property type="entry name" value="HAD-like_sf"/>
</dbReference>
<gene>
    <name evidence="1" type="ORF">ACFSSA_11690</name>
</gene>
<dbReference type="Proteomes" id="UP001597375">
    <property type="component" value="Unassembled WGS sequence"/>
</dbReference>
<comment type="caution">
    <text evidence="1">The sequence shown here is derived from an EMBL/GenBank/DDBJ whole genome shotgun (WGS) entry which is preliminary data.</text>
</comment>